<feature type="compositionally biased region" description="Polar residues" evidence="6">
    <location>
        <begin position="202"/>
        <end position="216"/>
    </location>
</feature>
<feature type="transmembrane region" description="Helical" evidence="7">
    <location>
        <begin position="389"/>
        <end position="406"/>
    </location>
</feature>
<dbReference type="FunFam" id="1.10.720.40:FF:000001">
    <property type="entry name" value="LEM domain containing 2, isoform CRA_a"/>
    <property type="match status" value="2"/>
</dbReference>
<keyword evidence="5" id="KW-0238">DNA-binding</keyword>
<dbReference type="CDD" id="cd12935">
    <property type="entry name" value="LEM_like"/>
    <property type="match status" value="1"/>
</dbReference>
<dbReference type="PROSITE" id="PS50954">
    <property type="entry name" value="LEM"/>
    <property type="match status" value="1"/>
</dbReference>
<keyword evidence="7" id="KW-0472">Membrane</keyword>
<name>A0A8C6LRC0_NOTFU</name>
<proteinExistence type="inferred from homology"/>
<evidence type="ECO:0000256" key="7">
    <source>
        <dbReference type="SAM" id="Phobius"/>
    </source>
</evidence>
<feature type="compositionally biased region" description="Acidic residues" evidence="6">
    <location>
        <begin position="224"/>
        <end position="246"/>
    </location>
</feature>
<keyword evidence="2" id="KW-0488">Methylation</keyword>
<reference evidence="10" key="2">
    <citation type="submission" date="2025-08" db="UniProtKB">
        <authorList>
            <consortium name="Ensembl"/>
        </authorList>
    </citation>
    <scope>IDENTIFICATION</scope>
</reference>
<dbReference type="SUPFAM" id="SSF63451">
    <property type="entry name" value="LEM domain"/>
    <property type="match status" value="2"/>
</dbReference>
<keyword evidence="7" id="KW-1133">Transmembrane helix</keyword>
<dbReference type="InterPro" id="IPR013146">
    <property type="entry name" value="LEM-like_dom"/>
</dbReference>
<comment type="similarity">
    <text evidence="1">Belongs to the LEM family.</text>
</comment>
<dbReference type="SMART" id="SM00540">
    <property type="entry name" value="LEM"/>
    <property type="match status" value="1"/>
</dbReference>
<dbReference type="PROSITE" id="PS50955">
    <property type="entry name" value="LEM_LIKE"/>
    <property type="match status" value="1"/>
</dbReference>
<dbReference type="GO" id="GO:0003677">
    <property type="term" value="F:DNA binding"/>
    <property type="evidence" value="ECO:0007669"/>
    <property type="project" value="UniProtKB-KW"/>
</dbReference>
<dbReference type="Proteomes" id="UP000694548">
    <property type="component" value="Chromosome sgr01"/>
</dbReference>
<dbReference type="InterPro" id="IPR051656">
    <property type="entry name" value="LEM_domain"/>
</dbReference>
<feature type="domain" description="LEM-like" evidence="9">
    <location>
        <begin position="66"/>
        <end position="109"/>
    </location>
</feature>
<evidence type="ECO:0008006" key="12">
    <source>
        <dbReference type="Google" id="ProtNLM"/>
    </source>
</evidence>
<reference evidence="10" key="1">
    <citation type="submission" date="2014-08" db="EMBL/GenBank/DDBJ databases">
        <authorList>
            <person name="Senf B."/>
            <person name="Petzold A."/>
            <person name="Downie B.R."/>
            <person name="Koch P."/>
            <person name="Platzer M."/>
        </authorList>
    </citation>
    <scope>NUCLEOTIDE SEQUENCE [LARGE SCALE GENOMIC DNA]</scope>
    <source>
        <strain evidence="10">GRZ</strain>
    </source>
</reference>
<keyword evidence="11" id="KW-1185">Reference proteome</keyword>
<dbReference type="InterPro" id="IPR003887">
    <property type="entry name" value="LEM_dom"/>
</dbReference>
<dbReference type="PANTHER" id="PTHR12019">
    <property type="entry name" value="LAMINA-ASSOCIATED POLYPEPTIDE THYMOPOIETIN"/>
    <property type="match status" value="1"/>
</dbReference>
<keyword evidence="4" id="KW-0007">Acetylation</keyword>
<dbReference type="Gene3D" id="1.10.720.40">
    <property type="match status" value="2"/>
</dbReference>
<feature type="region of interest" description="Disordered" evidence="6">
    <location>
        <begin position="347"/>
        <end position="379"/>
    </location>
</feature>
<sequence length="416" mass="45701">MLQSETKIHLNKCLMFPPIRKRDHISLPIIARLGPPRAGRCQGFPSSAGRGHLSAPPPHADMPEFLEDPSVLTKDKLKSELQAHNVELPGGNPNKDVYVQLYLKNLTAQNKNHHQNSTVDTFSSDEELPWVAISSRSRSSGKKSTRKTEKVQLEELNVSKLTDSDIRDELLKHGVDVGPIVASTRKLYEKKLQRLLADGPGPTQQLPAAVQVNGTTEPDVYSDKEDDETPEPEPEPEPVTEPEPEPQLEAAPVVEIALRSRGKTQHQTVEKVAASDQTPKVEDKDVLQELLSYDTNSPAGINVFCRRSIRGAAERPVTSSDLWKDKDHLLSTETSSYSHVVTHSVNSVSSLPPSAPSTSRLQTRSSVIPTSSTAAPTREKGRRSLWKKLALFGVVIAFLVLVYTSMEPNSSGSFGN</sequence>
<evidence type="ECO:0000256" key="6">
    <source>
        <dbReference type="SAM" id="MobiDB-lite"/>
    </source>
</evidence>
<evidence type="ECO:0000256" key="2">
    <source>
        <dbReference type="ARBA" id="ARBA00022481"/>
    </source>
</evidence>
<dbReference type="GO" id="GO:0005635">
    <property type="term" value="C:nuclear envelope"/>
    <property type="evidence" value="ECO:0007669"/>
    <property type="project" value="UniProtKB-ARBA"/>
</dbReference>
<dbReference type="CDD" id="cd12940">
    <property type="entry name" value="LEM_LAP2_LEMD1"/>
    <property type="match status" value="1"/>
</dbReference>
<feature type="region of interest" description="Disordered" evidence="6">
    <location>
        <begin position="198"/>
        <end position="247"/>
    </location>
</feature>
<dbReference type="InterPro" id="IPR011015">
    <property type="entry name" value="LEM/LEM-like_dom_sf"/>
</dbReference>
<evidence type="ECO:0000313" key="10">
    <source>
        <dbReference type="Ensembl" id="ENSNFUP00015024612.1"/>
    </source>
</evidence>
<evidence type="ECO:0000256" key="3">
    <source>
        <dbReference type="ARBA" id="ARBA00022553"/>
    </source>
</evidence>
<dbReference type="Ensembl" id="ENSNFUT00015025729.1">
    <property type="protein sequence ID" value="ENSNFUP00015024612.1"/>
    <property type="gene ID" value="ENSNFUG00015011918.1"/>
</dbReference>
<dbReference type="GeneTree" id="ENSGT00940000154098"/>
<dbReference type="Pfam" id="PF03020">
    <property type="entry name" value="LEM"/>
    <property type="match status" value="1"/>
</dbReference>
<accession>A0A8C6LRC0</accession>
<dbReference type="SMART" id="SM01261">
    <property type="entry name" value="Thymopoietin"/>
    <property type="match status" value="1"/>
</dbReference>
<evidence type="ECO:0000259" key="8">
    <source>
        <dbReference type="PROSITE" id="PS50954"/>
    </source>
</evidence>
<feature type="compositionally biased region" description="Polar residues" evidence="6">
    <location>
        <begin position="356"/>
        <end position="375"/>
    </location>
</feature>
<feature type="domain" description="LEM" evidence="8">
    <location>
        <begin position="155"/>
        <end position="199"/>
    </location>
</feature>
<reference evidence="10" key="3">
    <citation type="submission" date="2025-09" db="UniProtKB">
        <authorList>
            <consortium name="Ensembl"/>
        </authorList>
    </citation>
    <scope>IDENTIFICATION</scope>
</reference>
<evidence type="ECO:0000313" key="11">
    <source>
        <dbReference type="Proteomes" id="UP000694548"/>
    </source>
</evidence>
<dbReference type="PANTHER" id="PTHR12019:SF21">
    <property type="entry name" value="THYMOPOIETIN A"/>
    <property type="match status" value="1"/>
</dbReference>
<dbReference type="AlphaFoldDB" id="A0A8C6LRC0"/>
<evidence type="ECO:0000256" key="4">
    <source>
        <dbReference type="ARBA" id="ARBA00022990"/>
    </source>
</evidence>
<organism evidence="10 11">
    <name type="scientific">Nothobranchius furzeri</name>
    <name type="common">Turquoise killifish</name>
    <dbReference type="NCBI Taxonomy" id="105023"/>
    <lineage>
        <taxon>Eukaryota</taxon>
        <taxon>Metazoa</taxon>
        <taxon>Chordata</taxon>
        <taxon>Craniata</taxon>
        <taxon>Vertebrata</taxon>
        <taxon>Euteleostomi</taxon>
        <taxon>Actinopterygii</taxon>
        <taxon>Neopterygii</taxon>
        <taxon>Teleostei</taxon>
        <taxon>Neoteleostei</taxon>
        <taxon>Acanthomorphata</taxon>
        <taxon>Ovalentaria</taxon>
        <taxon>Atherinomorphae</taxon>
        <taxon>Cyprinodontiformes</taxon>
        <taxon>Nothobranchiidae</taxon>
        <taxon>Nothobranchius</taxon>
    </lineage>
</organism>
<evidence type="ECO:0000259" key="9">
    <source>
        <dbReference type="PROSITE" id="PS50955"/>
    </source>
</evidence>
<evidence type="ECO:0000256" key="5">
    <source>
        <dbReference type="ARBA" id="ARBA00023125"/>
    </source>
</evidence>
<evidence type="ECO:0000256" key="1">
    <source>
        <dbReference type="ARBA" id="ARBA00007744"/>
    </source>
</evidence>
<dbReference type="Pfam" id="PF08198">
    <property type="entry name" value="Thymopoietin"/>
    <property type="match status" value="1"/>
</dbReference>
<keyword evidence="7" id="KW-0812">Transmembrane</keyword>
<keyword evidence="3" id="KW-0597">Phosphoprotein</keyword>
<protein>
    <recommendedName>
        <fullName evidence="12">Thymopoietin a</fullName>
    </recommendedName>
</protein>